<comment type="caution">
    <text evidence="2">The sequence shown here is derived from an EMBL/GenBank/DDBJ whole genome shotgun (WGS) entry which is preliminary data.</text>
</comment>
<dbReference type="RefSeq" id="WP_146594241.1">
    <property type="nucleotide sequence ID" value="NZ_SJPT01000003.1"/>
</dbReference>
<keyword evidence="1" id="KW-0812">Transmembrane</keyword>
<accession>A0A5C6CGC8</accession>
<dbReference type="OrthoDB" id="258935at2"/>
<protein>
    <submittedName>
        <fullName evidence="2">Uncharacterized protein</fullName>
    </submittedName>
</protein>
<dbReference type="Proteomes" id="UP000316304">
    <property type="component" value="Unassembled WGS sequence"/>
</dbReference>
<keyword evidence="3" id="KW-1185">Reference proteome</keyword>
<name>A0A5C6CGC8_9BACT</name>
<keyword evidence="1" id="KW-0472">Membrane</keyword>
<evidence type="ECO:0000313" key="2">
    <source>
        <dbReference type="EMBL" id="TWU23963.1"/>
    </source>
</evidence>
<gene>
    <name evidence="2" type="ORF">Pla52o_18860</name>
</gene>
<reference evidence="2 3" key="1">
    <citation type="submission" date="2019-02" db="EMBL/GenBank/DDBJ databases">
        <title>Deep-cultivation of Planctomycetes and their phenomic and genomic characterization uncovers novel biology.</title>
        <authorList>
            <person name="Wiegand S."/>
            <person name="Jogler M."/>
            <person name="Boedeker C."/>
            <person name="Pinto D."/>
            <person name="Vollmers J."/>
            <person name="Rivas-Marin E."/>
            <person name="Kohn T."/>
            <person name="Peeters S.H."/>
            <person name="Heuer A."/>
            <person name="Rast P."/>
            <person name="Oberbeckmann S."/>
            <person name="Bunk B."/>
            <person name="Jeske O."/>
            <person name="Meyerdierks A."/>
            <person name="Storesund J.E."/>
            <person name="Kallscheuer N."/>
            <person name="Luecker S."/>
            <person name="Lage O.M."/>
            <person name="Pohl T."/>
            <person name="Merkel B.J."/>
            <person name="Hornburger P."/>
            <person name="Mueller R.-W."/>
            <person name="Bruemmer F."/>
            <person name="Labrenz M."/>
            <person name="Spormann A.M."/>
            <person name="Op Den Camp H."/>
            <person name="Overmann J."/>
            <person name="Amann R."/>
            <person name="Jetten M.S.M."/>
            <person name="Mascher T."/>
            <person name="Medema M.H."/>
            <person name="Devos D.P."/>
            <person name="Kaster A.-K."/>
            <person name="Ovreas L."/>
            <person name="Rohde M."/>
            <person name="Galperin M.Y."/>
            <person name="Jogler C."/>
        </authorList>
    </citation>
    <scope>NUCLEOTIDE SEQUENCE [LARGE SCALE GENOMIC DNA]</scope>
    <source>
        <strain evidence="2 3">Pla52o</strain>
    </source>
</reference>
<dbReference type="AlphaFoldDB" id="A0A5C6CGC8"/>
<evidence type="ECO:0000313" key="3">
    <source>
        <dbReference type="Proteomes" id="UP000316304"/>
    </source>
</evidence>
<keyword evidence="1" id="KW-1133">Transmembrane helix</keyword>
<dbReference type="EMBL" id="SJPT01000003">
    <property type="protein sequence ID" value="TWU23963.1"/>
    <property type="molecule type" value="Genomic_DNA"/>
</dbReference>
<evidence type="ECO:0000256" key="1">
    <source>
        <dbReference type="SAM" id="Phobius"/>
    </source>
</evidence>
<proteinExistence type="predicted"/>
<organism evidence="2 3">
    <name type="scientific">Novipirellula galeiformis</name>
    <dbReference type="NCBI Taxonomy" id="2528004"/>
    <lineage>
        <taxon>Bacteria</taxon>
        <taxon>Pseudomonadati</taxon>
        <taxon>Planctomycetota</taxon>
        <taxon>Planctomycetia</taxon>
        <taxon>Pirellulales</taxon>
        <taxon>Pirellulaceae</taxon>
        <taxon>Novipirellula</taxon>
    </lineage>
</organism>
<feature type="transmembrane region" description="Helical" evidence="1">
    <location>
        <begin position="337"/>
        <end position="360"/>
    </location>
</feature>
<sequence length="411" mass="46171">MEESESIWSYIPIADFDAPTPPATDAARGKLRRAWKFVQRTLHRSKPSAAKATLHQDRPADHLLESVSPPPDWTHAANQLADSLGEDWFRPKQSRRRIQPLVGPPGCDVSAVLQQLAQHKQLRTLAAPALHSLLETPSDDQWAAKVLEESNREILVIPHLEDWYLRHEQGLMHLRLLLQQLLASQNRVLIGCDSWAWAFLQHAIGIESVLGPPLTLAPLDAGRLDRWFRSTLPLSQYAFRQSGNEQPIFPELPDAGRKKRGDKSVRQVEIPDFLYDLAVKSRGNPGVAQATWNASLRTRDPRSETSPTVSAESSHAFWLVSPNELTPPQLPLNGDRVHLFILHALLLHGGLSLSSLLMVLPFSRDEIQRRISELCGASILEEQDEELRVTLLAYPIVRRDLQSEGFLTDAC</sequence>